<evidence type="ECO:0000256" key="1">
    <source>
        <dbReference type="ARBA" id="ARBA00004123"/>
    </source>
</evidence>
<dbReference type="CDD" id="cd00067">
    <property type="entry name" value="GAL4"/>
    <property type="match status" value="1"/>
</dbReference>
<dbReference type="GO" id="GO:0005506">
    <property type="term" value="F:iron ion binding"/>
    <property type="evidence" value="ECO:0007669"/>
    <property type="project" value="InterPro"/>
</dbReference>
<dbReference type="Gene3D" id="3.90.380.10">
    <property type="entry name" value="Naphthalene 1,2-dioxygenase Alpha Subunit, Chain A, domain 1"/>
    <property type="match status" value="2"/>
</dbReference>
<dbReference type="GeneID" id="63729462"/>
<dbReference type="GO" id="GO:0045944">
    <property type="term" value="P:positive regulation of transcription by RNA polymerase II"/>
    <property type="evidence" value="ECO:0007669"/>
    <property type="project" value="TreeGrafter"/>
</dbReference>
<dbReference type="RefSeq" id="XP_040661544.1">
    <property type="nucleotide sequence ID" value="XM_040813951.1"/>
</dbReference>
<dbReference type="VEuPathDB" id="FungiDB:ASPVEDRAFT_48113"/>
<keyword evidence="3" id="KW-0238">DNA-binding</keyword>
<dbReference type="Pfam" id="PF00172">
    <property type="entry name" value="Zn_clus"/>
    <property type="match status" value="1"/>
</dbReference>
<dbReference type="InterPro" id="IPR036864">
    <property type="entry name" value="Zn2-C6_fun-type_DNA-bd_sf"/>
</dbReference>
<dbReference type="GO" id="GO:0000981">
    <property type="term" value="F:DNA-binding transcription factor activity, RNA polymerase II-specific"/>
    <property type="evidence" value="ECO:0007669"/>
    <property type="project" value="InterPro"/>
</dbReference>
<name>A0A1L9P2Q3_ASPVE</name>
<dbReference type="PROSITE" id="PS00463">
    <property type="entry name" value="ZN2_CY6_FUNGAL_1"/>
    <property type="match status" value="1"/>
</dbReference>
<evidence type="ECO:0000313" key="8">
    <source>
        <dbReference type="EMBL" id="OJI95781.1"/>
    </source>
</evidence>
<reference evidence="9" key="1">
    <citation type="journal article" date="2017" name="Genome Biol.">
        <title>Comparative genomics reveals high biological diversity and specific adaptations in the industrially and medically important fungal genus Aspergillus.</title>
        <authorList>
            <person name="de Vries R.P."/>
            <person name="Riley R."/>
            <person name="Wiebenga A."/>
            <person name="Aguilar-Osorio G."/>
            <person name="Amillis S."/>
            <person name="Uchima C.A."/>
            <person name="Anderluh G."/>
            <person name="Asadollahi M."/>
            <person name="Askin M."/>
            <person name="Barry K."/>
            <person name="Battaglia E."/>
            <person name="Bayram O."/>
            <person name="Benocci T."/>
            <person name="Braus-Stromeyer S.A."/>
            <person name="Caldana C."/>
            <person name="Canovas D."/>
            <person name="Cerqueira G.C."/>
            <person name="Chen F."/>
            <person name="Chen W."/>
            <person name="Choi C."/>
            <person name="Clum A."/>
            <person name="Dos Santos R.A."/>
            <person name="Damasio A.R."/>
            <person name="Diallinas G."/>
            <person name="Emri T."/>
            <person name="Fekete E."/>
            <person name="Flipphi M."/>
            <person name="Freyberg S."/>
            <person name="Gallo A."/>
            <person name="Gournas C."/>
            <person name="Habgood R."/>
            <person name="Hainaut M."/>
            <person name="Harispe M.L."/>
            <person name="Henrissat B."/>
            <person name="Hilden K.S."/>
            <person name="Hope R."/>
            <person name="Hossain A."/>
            <person name="Karabika E."/>
            <person name="Karaffa L."/>
            <person name="Karanyi Z."/>
            <person name="Krasevec N."/>
            <person name="Kuo A."/>
            <person name="Kusch H."/>
            <person name="LaButti K."/>
            <person name="Lagendijk E.L."/>
            <person name="Lapidus A."/>
            <person name="Levasseur A."/>
            <person name="Lindquist E."/>
            <person name="Lipzen A."/>
            <person name="Logrieco A.F."/>
            <person name="MacCabe A."/>
            <person name="Maekelae M.R."/>
            <person name="Malavazi I."/>
            <person name="Melin P."/>
            <person name="Meyer V."/>
            <person name="Mielnichuk N."/>
            <person name="Miskei M."/>
            <person name="Molnar A.P."/>
            <person name="Mule G."/>
            <person name="Ngan C.Y."/>
            <person name="Orejas M."/>
            <person name="Orosz E."/>
            <person name="Ouedraogo J.P."/>
            <person name="Overkamp K.M."/>
            <person name="Park H.-S."/>
            <person name="Perrone G."/>
            <person name="Piumi F."/>
            <person name="Punt P.J."/>
            <person name="Ram A.F."/>
            <person name="Ramon A."/>
            <person name="Rauscher S."/>
            <person name="Record E."/>
            <person name="Riano-Pachon D.M."/>
            <person name="Robert V."/>
            <person name="Roehrig J."/>
            <person name="Ruller R."/>
            <person name="Salamov A."/>
            <person name="Salih N.S."/>
            <person name="Samson R.A."/>
            <person name="Sandor E."/>
            <person name="Sanguinetti M."/>
            <person name="Schuetze T."/>
            <person name="Sepcic K."/>
            <person name="Shelest E."/>
            <person name="Sherlock G."/>
            <person name="Sophianopoulou V."/>
            <person name="Squina F.M."/>
            <person name="Sun H."/>
            <person name="Susca A."/>
            <person name="Todd R.B."/>
            <person name="Tsang A."/>
            <person name="Unkles S.E."/>
            <person name="van de Wiele N."/>
            <person name="van Rossen-Uffink D."/>
            <person name="Oliveira J.V."/>
            <person name="Vesth T.C."/>
            <person name="Visser J."/>
            <person name="Yu J.-H."/>
            <person name="Zhou M."/>
            <person name="Andersen M.R."/>
            <person name="Archer D.B."/>
            <person name="Baker S.E."/>
            <person name="Benoit I."/>
            <person name="Brakhage A.A."/>
            <person name="Braus G.H."/>
            <person name="Fischer R."/>
            <person name="Frisvad J.C."/>
            <person name="Goldman G.H."/>
            <person name="Houbraken J."/>
            <person name="Oakley B."/>
            <person name="Pocsi I."/>
            <person name="Scazzocchio C."/>
            <person name="Seiboth B."/>
            <person name="vanKuyk P.A."/>
            <person name="Wortman J."/>
            <person name="Dyer P.S."/>
            <person name="Grigoriev I.V."/>
        </authorList>
    </citation>
    <scope>NUCLEOTIDE SEQUENCE [LARGE SCALE GENOMIC DNA]</scope>
    <source>
        <strain evidence="9">CBS 583.65</strain>
    </source>
</reference>
<evidence type="ECO:0000313" key="9">
    <source>
        <dbReference type="Proteomes" id="UP000184073"/>
    </source>
</evidence>
<keyword evidence="4" id="KW-0804">Transcription</keyword>
<dbReference type="Gene3D" id="2.102.10.10">
    <property type="entry name" value="Rieske [2Fe-2S] iron-sulphur domain"/>
    <property type="match status" value="1"/>
</dbReference>
<comment type="subcellular location">
    <subcellularLocation>
        <location evidence="1">Nucleus</location>
    </subcellularLocation>
</comment>
<organism evidence="8 9">
    <name type="scientific">Aspergillus versicolor CBS 583.65</name>
    <dbReference type="NCBI Taxonomy" id="1036611"/>
    <lineage>
        <taxon>Eukaryota</taxon>
        <taxon>Fungi</taxon>
        <taxon>Dikarya</taxon>
        <taxon>Ascomycota</taxon>
        <taxon>Pezizomycotina</taxon>
        <taxon>Eurotiomycetes</taxon>
        <taxon>Eurotiomycetidae</taxon>
        <taxon>Eurotiales</taxon>
        <taxon>Aspergillaceae</taxon>
        <taxon>Aspergillus</taxon>
        <taxon>Aspergillus subgen. Nidulantes</taxon>
    </lineage>
</organism>
<dbReference type="AlphaFoldDB" id="A0A1L9P2Q3"/>
<feature type="domain" description="Zn(2)-C6 fungal-type" evidence="7">
    <location>
        <begin position="310"/>
        <end position="338"/>
    </location>
</feature>
<dbReference type="InterPro" id="IPR021858">
    <property type="entry name" value="Fun_TF"/>
</dbReference>
<dbReference type="CDD" id="cd00680">
    <property type="entry name" value="RHO_alpha_C"/>
    <property type="match status" value="1"/>
</dbReference>
<dbReference type="STRING" id="1036611.A0A1L9P2Q3"/>
<feature type="region of interest" description="Disordered" evidence="6">
    <location>
        <begin position="352"/>
        <end position="391"/>
    </location>
</feature>
<dbReference type="PANTHER" id="PTHR37534:SF47">
    <property type="entry name" value="ZN(2)-C6 FUNGAL-TYPE DOMAIN-CONTAINING PROTEIN"/>
    <property type="match status" value="1"/>
</dbReference>
<evidence type="ECO:0000256" key="6">
    <source>
        <dbReference type="SAM" id="MobiDB-lite"/>
    </source>
</evidence>
<evidence type="ECO:0000256" key="2">
    <source>
        <dbReference type="ARBA" id="ARBA00023015"/>
    </source>
</evidence>
<dbReference type="SMART" id="SM00066">
    <property type="entry name" value="GAL4"/>
    <property type="match status" value="1"/>
</dbReference>
<dbReference type="GO" id="GO:0008270">
    <property type="term" value="F:zinc ion binding"/>
    <property type="evidence" value="ECO:0007669"/>
    <property type="project" value="InterPro"/>
</dbReference>
<gene>
    <name evidence="8" type="ORF">ASPVEDRAFT_48113</name>
</gene>
<dbReference type="OrthoDB" id="4460180at2759"/>
<keyword evidence="9" id="KW-1185">Reference proteome</keyword>
<evidence type="ECO:0000256" key="5">
    <source>
        <dbReference type="ARBA" id="ARBA00023242"/>
    </source>
</evidence>
<proteinExistence type="predicted"/>
<dbReference type="Pfam" id="PF00848">
    <property type="entry name" value="Ring_hydroxyl_A"/>
    <property type="match status" value="1"/>
</dbReference>
<dbReference type="Proteomes" id="UP000184073">
    <property type="component" value="Unassembled WGS sequence"/>
</dbReference>
<dbReference type="Pfam" id="PF11951">
    <property type="entry name" value="Fungal_trans_2"/>
    <property type="match status" value="1"/>
</dbReference>
<dbReference type="InterPro" id="IPR001138">
    <property type="entry name" value="Zn2Cys6_DnaBD"/>
</dbReference>
<feature type="compositionally biased region" description="Basic and acidic residues" evidence="6">
    <location>
        <begin position="372"/>
        <end position="382"/>
    </location>
</feature>
<accession>A0A1L9P2Q3</accession>
<dbReference type="InterPro" id="IPR036922">
    <property type="entry name" value="Rieske_2Fe-2S_sf"/>
</dbReference>
<sequence>MALPPTTLPASWYTSKAMYDLERMGIFMKSWILLGAVTRWPEAEQEYHGEMVQIEYVIRRSSPDWRTIKVSTKAGSEIRTHLTSNGLLFITLSDETVSFDEFFPGLTELISKVDFTELPIRRPLTYPVDYNWKTMIDGYQECLHCAYAHPEFARKYAPQTYKVINHHNYSRHITSADGSDGDGVFVYLFPNSTLSVYGGGMTSWHVCPSDDPTRAVMEFDYYHKEPLGHPEFEEFFRFTRHVALEDIGLCVGAQENLNAGIYNAGLLNPEKENGVVYYQSRVLAMCSSEFEKGSASVATRVTAAVKSRDGCTTCRAKRRKCDEARPACSQCLRRRVACGGYNKELRWRHEGFENPLGPKEANRSSAASHKRKEVDSAPERLRIPGRGSSNEREIHSAAVDLERYFDDFQDYQTLPSFELSPLLDTGASTPVDSGIDFDALFPGLNTITVLPEGPLSVTGPVETNEGTSSQAAGNDLAAGGLNGQIIEPWDVPLDGCDNPPLKFTEQGLLDCDHSAENIACVFIYRICEVLCIADTPSGNPWRQIVWPLAQRHPALYHAVAAMTCFSALPRLRADGLRHLETSVQELSTRQQDSMSVEAMATTLLALAMAQTWYYPRSYNGTRHLKKARGLIQTLSTSFATRPVDECPTLKFLTNTWTYMDVLTRITCPDDQPGDVDFMADQILTTSDPNPGLYVDPLMGCANTLFPLIGCVADLVNRVRRSSQKTNSPAIVSASTELMIAIDRWTPSPLPLYWSCTTNTITPNASDLFQTANAYKWATLLLLLQAVPELPCRLSHPDIARKVLVSIATVPLSSKAVFFPIFPLMVAGCEAEGAEDCNWVRARWESLSTFNGSGIADRCLDMTLEVWRRPAEHLATGSDTWMATPEPCSNVTVKSELHWLSVMKEWGWEGM</sequence>
<dbReference type="PANTHER" id="PTHR37534">
    <property type="entry name" value="TRANSCRIPTIONAL ACTIVATOR PROTEIN UGA3"/>
    <property type="match status" value="1"/>
</dbReference>
<keyword evidence="2" id="KW-0805">Transcription regulation</keyword>
<protein>
    <recommendedName>
        <fullName evidence="7">Zn(2)-C6 fungal-type domain-containing protein</fullName>
    </recommendedName>
</protein>
<dbReference type="SUPFAM" id="SSF55961">
    <property type="entry name" value="Bet v1-like"/>
    <property type="match status" value="1"/>
</dbReference>
<evidence type="ECO:0000256" key="4">
    <source>
        <dbReference type="ARBA" id="ARBA00023163"/>
    </source>
</evidence>
<evidence type="ECO:0000259" key="7">
    <source>
        <dbReference type="PROSITE" id="PS50048"/>
    </source>
</evidence>
<dbReference type="SUPFAM" id="SSF57701">
    <property type="entry name" value="Zn2/Cys6 DNA-binding domain"/>
    <property type="match status" value="1"/>
</dbReference>
<dbReference type="SUPFAM" id="SSF50022">
    <property type="entry name" value="ISP domain"/>
    <property type="match status" value="1"/>
</dbReference>
<dbReference type="PROSITE" id="PS50048">
    <property type="entry name" value="ZN2_CY6_FUNGAL_2"/>
    <property type="match status" value="1"/>
</dbReference>
<dbReference type="GO" id="GO:0005634">
    <property type="term" value="C:nucleus"/>
    <property type="evidence" value="ECO:0007669"/>
    <property type="project" value="UniProtKB-SubCell"/>
</dbReference>
<dbReference type="EMBL" id="KV878125">
    <property type="protein sequence ID" value="OJI95781.1"/>
    <property type="molecule type" value="Genomic_DNA"/>
</dbReference>
<dbReference type="InterPro" id="IPR015879">
    <property type="entry name" value="Ring_hydroxy_dOase_asu_C_dom"/>
</dbReference>
<dbReference type="GO" id="GO:0000976">
    <property type="term" value="F:transcription cis-regulatory region binding"/>
    <property type="evidence" value="ECO:0007669"/>
    <property type="project" value="TreeGrafter"/>
</dbReference>
<evidence type="ECO:0000256" key="3">
    <source>
        <dbReference type="ARBA" id="ARBA00023125"/>
    </source>
</evidence>
<keyword evidence="5" id="KW-0539">Nucleus</keyword>
<dbReference type="Gene3D" id="4.10.240.10">
    <property type="entry name" value="Zn(2)-C6 fungal-type DNA-binding domain"/>
    <property type="match status" value="1"/>
</dbReference>
<dbReference type="GO" id="GO:0051537">
    <property type="term" value="F:2 iron, 2 sulfur cluster binding"/>
    <property type="evidence" value="ECO:0007669"/>
    <property type="project" value="InterPro"/>
</dbReference>